<dbReference type="Pfam" id="PF00027">
    <property type="entry name" value="cNMP_binding"/>
    <property type="match status" value="1"/>
</dbReference>
<dbReference type="PROSITE" id="PS50042">
    <property type="entry name" value="CNMP_BINDING_3"/>
    <property type="match status" value="1"/>
</dbReference>
<sequence>MDSFRQFIEIYTTLSDVNWKQISVCFEKRIIEKDEILLQEGKICRHLYFIESGLLRYFIIKDGNEITKFFTEAPYCFTSQVSFTAEKPATENIQAIEQSVIWQTTLTKANDLFELKSWNTFIRKLIQEVQFYTEEILQEIQTETAENRYRKMIETTPQLIQRVPLKYLASFFGIAPQSLSRIRKKMVSTHRT</sequence>
<dbReference type="RefSeq" id="WP_068820989.1">
    <property type="nucleotide sequence ID" value="NZ_LWHJ01000011.1"/>
</dbReference>
<reference evidence="2 3" key="1">
    <citation type="submission" date="2016-04" db="EMBL/GenBank/DDBJ databases">
        <authorList>
            <person name="Evans L.H."/>
            <person name="Alamgir A."/>
            <person name="Owens N."/>
            <person name="Weber N.D."/>
            <person name="Virtaneva K."/>
            <person name="Barbian K."/>
            <person name="Babar A."/>
            <person name="Rosenke K."/>
        </authorList>
    </citation>
    <scope>NUCLEOTIDE SEQUENCE [LARGE SCALE GENOMIC DNA]</scope>
    <source>
        <strain evidence="2 3">CCM 8644</strain>
    </source>
</reference>
<gene>
    <name evidence="2" type="ORF">A5893_02230</name>
</gene>
<comment type="caution">
    <text evidence="2">The sequence shown here is derived from an EMBL/GenBank/DDBJ whole genome shotgun (WGS) entry which is preliminary data.</text>
</comment>
<dbReference type="AlphaFoldDB" id="A0A179DLI1"/>
<dbReference type="InterPro" id="IPR014710">
    <property type="entry name" value="RmlC-like_jellyroll"/>
</dbReference>
<dbReference type="Gene3D" id="2.60.120.10">
    <property type="entry name" value="Jelly Rolls"/>
    <property type="match status" value="1"/>
</dbReference>
<evidence type="ECO:0000259" key="1">
    <source>
        <dbReference type="PROSITE" id="PS50042"/>
    </source>
</evidence>
<dbReference type="SUPFAM" id="SSF51206">
    <property type="entry name" value="cAMP-binding domain-like"/>
    <property type="match status" value="1"/>
</dbReference>
<proteinExistence type="predicted"/>
<dbReference type="EMBL" id="LWHJ01000011">
    <property type="protein sequence ID" value="OAQ41957.1"/>
    <property type="molecule type" value="Genomic_DNA"/>
</dbReference>
<protein>
    <submittedName>
        <fullName evidence="2">Cyclic nucleotide-binding protein</fullName>
    </submittedName>
</protein>
<dbReference type="OrthoDB" id="663011at2"/>
<accession>A0A179DLI1</accession>
<dbReference type="Proteomes" id="UP000078459">
    <property type="component" value="Unassembled WGS sequence"/>
</dbReference>
<evidence type="ECO:0000313" key="3">
    <source>
        <dbReference type="Proteomes" id="UP000078459"/>
    </source>
</evidence>
<dbReference type="InterPro" id="IPR018490">
    <property type="entry name" value="cNMP-bd_dom_sf"/>
</dbReference>
<dbReference type="STRING" id="1826909.A5893_02230"/>
<keyword evidence="3" id="KW-1185">Reference proteome</keyword>
<evidence type="ECO:0000313" key="2">
    <source>
        <dbReference type="EMBL" id="OAQ41957.1"/>
    </source>
</evidence>
<name>A0A179DLI1_9SPHI</name>
<organism evidence="2 3">
    <name type="scientific">Pedobacter psychrophilus</name>
    <dbReference type="NCBI Taxonomy" id="1826909"/>
    <lineage>
        <taxon>Bacteria</taxon>
        <taxon>Pseudomonadati</taxon>
        <taxon>Bacteroidota</taxon>
        <taxon>Sphingobacteriia</taxon>
        <taxon>Sphingobacteriales</taxon>
        <taxon>Sphingobacteriaceae</taxon>
        <taxon>Pedobacter</taxon>
    </lineage>
</organism>
<reference evidence="2 3" key="2">
    <citation type="submission" date="2016-06" db="EMBL/GenBank/DDBJ databases">
        <title>Pedobacter psychrophilus sp. nov., isolated from Antarctic fragmentary rock.</title>
        <authorList>
            <person name="Svec P."/>
        </authorList>
    </citation>
    <scope>NUCLEOTIDE SEQUENCE [LARGE SCALE GENOMIC DNA]</scope>
    <source>
        <strain evidence="2 3">CCM 8644</strain>
    </source>
</reference>
<feature type="domain" description="Cyclic nucleotide-binding" evidence="1">
    <location>
        <begin position="10"/>
        <end position="102"/>
    </location>
</feature>
<dbReference type="InterPro" id="IPR000595">
    <property type="entry name" value="cNMP-bd_dom"/>
</dbReference>